<dbReference type="Proteomes" id="UP000278222">
    <property type="component" value="Unassembled WGS sequence"/>
</dbReference>
<name>A0A3N1KNL6_9PROT</name>
<keyword evidence="1" id="KW-0472">Membrane</keyword>
<dbReference type="OrthoDB" id="5145586at2"/>
<reference evidence="3 4" key="1">
    <citation type="submission" date="2018-11" db="EMBL/GenBank/DDBJ databases">
        <title>Genomic Encyclopedia of Type Strains, Phase IV (KMG-IV): sequencing the most valuable type-strain genomes for metagenomic binning, comparative biology and taxonomic classification.</title>
        <authorList>
            <person name="Goeker M."/>
        </authorList>
    </citation>
    <scope>NUCLEOTIDE SEQUENCE [LARGE SCALE GENOMIC DNA]</scope>
    <source>
        <strain evidence="3 4">DSM 5900</strain>
    </source>
</reference>
<evidence type="ECO:0000313" key="4">
    <source>
        <dbReference type="Proteomes" id="UP000278222"/>
    </source>
</evidence>
<evidence type="ECO:0000313" key="3">
    <source>
        <dbReference type="EMBL" id="ROP80832.1"/>
    </source>
</evidence>
<keyword evidence="4" id="KW-1185">Reference proteome</keyword>
<keyword evidence="1" id="KW-0812">Transmembrane</keyword>
<evidence type="ECO:0000259" key="2">
    <source>
        <dbReference type="Pfam" id="PF13239"/>
    </source>
</evidence>
<dbReference type="RefSeq" id="WP_123695813.1">
    <property type="nucleotide sequence ID" value="NZ_RJKX01000020.1"/>
</dbReference>
<sequence length="69" mass="7980">MKRSSHRQKQIGFNIHAFSFTAVMLLLVVINIFKGPPYWVLWVLLGWAVGLLSHWWFVLGPGIKNSESR</sequence>
<feature type="domain" description="2TM" evidence="2">
    <location>
        <begin position="8"/>
        <end position="60"/>
    </location>
</feature>
<dbReference type="InterPro" id="IPR025698">
    <property type="entry name" value="2TM_dom"/>
</dbReference>
<dbReference type="Pfam" id="PF13239">
    <property type="entry name" value="2TM"/>
    <property type="match status" value="1"/>
</dbReference>
<dbReference type="EMBL" id="RJKX01000020">
    <property type="protein sequence ID" value="ROP80832.1"/>
    <property type="molecule type" value="Genomic_DNA"/>
</dbReference>
<comment type="caution">
    <text evidence="3">The sequence shown here is derived from an EMBL/GenBank/DDBJ whole genome shotgun (WGS) entry which is preliminary data.</text>
</comment>
<evidence type="ECO:0000256" key="1">
    <source>
        <dbReference type="SAM" id="Phobius"/>
    </source>
</evidence>
<dbReference type="AlphaFoldDB" id="A0A3N1KNL6"/>
<feature type="transmembrane region" description="Helical" evidence="1">
    <location>
        <begin position="39"/>
        <end position="59"/>
    </location>
</feature>
<organism evidence="3 4">
    <name type="scientific">Stella humosa</name>
    <dbReference type="NCBI Taxonomy" id="94"/>
    <lineage>
        <taxon>Bacteria</taxon>
        <taxon>Pseudomonadati</taxon>
        <taxon>Pseudomonadota</taxon>
        <taxon>Alphaproteobacteria</taxon>
        <taxon>Rhodospirillales</taxon>
        <taxon>Stellaceae</taxon>
        <taxon>Stella</taxon>
    </lineage>
</organism>
<accession>A0A3N1KNL6</accession>
<feature type="transmembrane region" description="Helical" evidence="1">
    <location>
        <begin position="12"/>
        <end position="33"/>
    </location>
</feature>
<gene>
    <name evidence="3" type="ORF">EDC65_5482</name>
</gene>
<proteinExistence type="predicted"/>
<keyword evidence="1" id="KW-1133">Transmembrane helix</keyword>
<protein>
    <submittedName>
        <fullName evidence="3">2TM domain-containing protein</fullName>
    </submittedName>
</protein>